<feature type="transmembrane region" description="Helical" evidence="11">
    <location>
        <begin position="728"/>
        <end position="750"/>
    </location>
</feature>
<feature type="transmembrane region" description="Helical" evidence="11">
    <location>
        <begin position="139"/>
        <end position="159"/>
    </location>
</feature>
<dbReference type="PROSITE" id="PS00237">
    <property type="entry name" value="G_PROTEIN_RECEP_F1_1"/>
    <property type="match status" value="3"/>
</dbReference>
<dbReference type="Proteomes" id="UP001159427">
    <property type="component" value="Unassembled WGS sequence"/>
</dbReference>
<evidence type="ECO:0000256" key="1">
    <source>
        <dbReference type="ARBA" id="ARBA00004651"/>
    </source>
</evidence>
<evidence type="ECO:0000256" key="11">
    <source>
        <dbReference type="SAM" id="Phobius"/>
    </source>
</evidence>
<dbReference type="PROSITE" id="PS51257">
    <property type="entry name" value="PROKAR_LIPOPROTEIN"/>
    <property type="match status" value="1"/>
</dbReference>
<evidence type="ECO:0000256" key="3">
    <source>
        <dbReference type="ARBA" id="ARBA00022692"/>
    </source>
</evidence>
<dbReference type="InterPro" id="IPR017452">
    <property type="entry name" value="GPCR_Rhodpsn_7TM"/>
</dbReference>
<feature type="domain" description="G-protein coupled receptors family 1 profile" evidence="12">
    <location>
        <begin position="668"/>
        <end position="912"/>
    </location>
</feature>
<evidence type="ECO:0000256" key="10">
    <source>
        <dbReference type="RuleBase" id="RU000688"/>
    </source>
</evidence>
<feature type="transmembrane region" description="Helical" evidence="11">
    <location>
        <begin position="797"/>
        <end position="815"/>
    </location>
</feature>
<feature type="transmembrane region" description="Helical" evidence="11">
    <location>
        <begin position="858"/>
        <end position="879"/>
    </location>
</feature>
<organism evidence="13 14">
    <name type="scientific">Porites evermanni</name>
    <dbReference type="NCBI Taxonomy" id="104178"/>
    <lineage>
        <taxon>Eukaryota</taxon>
        <taxon>Metazoa</taxon>
        <taxon>Cnidaria</taxon>
        <taxon>Anthozoa</taxon>
        <taxon>Hexacorallia</taxon>
        <taxon>Scleractinia</taxon>
        <taxon>Fungiina</taxon>
        <taxon>Poritidae</taxon>
        <taxon>Porites</taxon>
    </lineage>
</organism>
<keyword evidence="3 10" id="KW-0812">Transmembrane</keyword>
<evidence type="ECO:0000256" key="7">
    <source>
        <dbReference type="ARBA" id="ARBA00023170"/>
    </source>
</evidence>
<name>A0ABN8QR50_9CNID</name>
<sequence>MSLLEKYPCDNTTAPTYLSFSTASCSALIAFIATVGNFLVILAVILNPCKDLRSPFNYFVANLSLADLVVGLIVAPLSEAYHVMEGVSHRNQYLEDTLHEGFFISCTASLLSLAALAVDRYAAITYPLFYRSKLNPVRTFLVSLVVWIISISLSVFYFVVGYNKFRFIFANTVVAVTFFVLLFTNSKIFNFLRVQVNEWDNLHNTTEENLAKKRAIKWEKKITKTLVIVLLLFLACYLPSCICIYIINFCASCHCVFIHWVRDIQFVLVMANSAVNPFVYALRLENFRKAFRSILTCRACLRRLRSISINLTQLSTLSTDEPSNTNAAGGQADKMSLIGKYPCSNVTAPTYLSFLTASCSTLITIVASVGNFLVILAVFLNPNKDLRSPFNYLVVNLSLADLVVGLITAPLGKAYHFFEGFGIPNQPLRKTMHVSFFISCTASLLSLSALALDRYVAITYPLFYRSKLNAKRSLLVSAGVWTVSVSLSMIYFAVGYDKFRFVFANTAVVVTFVVLLFTNSKIFKFLRAQVKQWDNLHDNTEENLAKKQAIKWEKKITKTLVIVLMLFLAFYLPSCICIYIINFCANCNCVFIHWVRDIQFVLMLTNSGVNPFVYALRLDNFRRAFKNILTCPMSLLNQYPCVNFSAPAYLSFATASFALLSGVVASVGNLLVVLAVFLDPHKELRSSFSYFVASLGFADLMVGLFAAPMGAVYPITAGLQQASQRFRVWMHLVYFISCTASLLSLTALALERYLAIKYPLFYRSKLNSMRAFFVSVVVWIISILVTLLYFVVGYNKFRFVFANTAVVLTLTVLIFTNSKIFKYLRCQVHQWDRLHGNPAKNLALQRAIEREKRVTKTLLVNLILFLGFYLPSCVCIYIVNFCTNCDCLFIQYARKIQWVFVMANSGVNPFVYAWKLENFRKAFKSILKCQACSRRSTPNSTIVELTPSDRHTINPFPPHE</sequence>
<evidence type="ECO:0000256" key="4">
    <source>
        <dbReference type="ARBA" id="ARBA00022989"/>
    </source>
</evidence>
<protein>
    <recommendedName>
        <fullName evidence="12">G-protein coupled receptors family 1 profile domain-containing protein</fullName>
    </recommendedName>
</protein>
<dbReference type="PANTHER" id="PTHR24246:SF27">
    <property type="entry name" value="ADENOSINE RECEPTOR, ISOFORM A"/>
    <property type="match status" value="1"/>
</dbReference>
<keyword evidence="9 10" id="KW-0807">Transducer</keyword>
<gene>
    <name evidence="13" type="ORF">PEVE_00006549</name>
</gene>
<feature type="transmembrane region" description="Helical" evidence="11">
    <location>
        <begin position="165"/>
        <end position="183"/>
    </location>
</feature>
<comment type="similarity">
    <text evidence="10">Belongs to the G-protein coupled receptor 1 family.</text>
</comment>
<keyword evidence="2" id="KW-1003">Cell membrane</keyword>
<feature type="transmembrane region" description="Helical" evidence="11">
    <location>
        <begin position="473"/>
        <end position="493"/>
    </location>
</feature>
<evidence type="ECO:0000256" key="2">
    <source>
        <dbReference type="ARBA" id="ARBA00022475"/>
    </source>
</evidence>
<feature type="transmembrane region" description="Helical" evidence="11">
    <location>
        <begin position="499"/>
        <end position="517"/>
    </location>
</feature>
<feature type="transmembrane region" description="Helical" evidence="11">
    <location>
        <begin position="392"/>
        <end position="412"/>
    </location>
</feature>
<dbReference type="SUPFAM" id="SSF81321">
    <property type="entry name" value="Family A G protein-coupled receptor-like"/>
    <property type="match status" value="3"/>
</dbReference>
<keyword evidence="5 10" id="KW-0297">G-protein coupled receptor</keyword>
<feature type="transmembrane region" description="Helical" evidence="11">
    <location>
        <begin position="226"/>
        <end position="247"/>
    </location>
</feature>
<dbReference type="SMART" id="SM01381">
    <property type="entry name" value="7TM_GPCR_Srsx"/>
    <property type="match status" value="1"/>
</dbReference>
<keyword evidence="14" id="KW-1185">Reference proteome</keyword>
<feature type="transmembrane region" description="Helical" evidence="11">
    <location>
        <begin position="657"/>
        <end position="678"/>
    </location>
</feature>
<proteinExistence type="inferred from homology"/>
<feature type="domain" description="G-protein coupled receptors family 1 profile" evidence="12">
    <location>
        <begin position="36"/>
        <end position="280"/>
    </location>
</feature>
<evidence type="ECO:0000256" key="5">
    <source>
        <dbReference type="ARBA" id="ARBA00023040"/>
    </source>
</evidence>
<feature type="transmembrane region" description="Helical" evidence="11">
    <location>
        <begin position="690"/>
        <end position="716"/>
    </location>
</feature>
<feature type="transmembrane region" description="Helical" evidence="11">
    <location>
        <begin position="351"/>
        <end position="380"/>
    </location>
</feature>
<keyword evidence="4 11" id="KW-1133">Transmembrane helix</keyword>
<evidence type="ECO:0000256" key="8">
    <source>
        <dbReference type="ARBA" id="ARBA00023180"/>
    </source>
</evidence>
<dbReference type="Gene3D" id="1.20.1070.10">
    <property type="entry name" value="Rhodopsin 7-helix transmembrane proteins"/>
    <property type="match status" value="3"/>
</dbReference>
<feature type="transmembrane region" description="Helical" evidence="11">
    <location>
        <begin position="771"/>
        <end position="791"/>
    </location>
</feature>
<dbReference type="PANTHER" id="PTHR24246">
    <property type="entry name" value="OLFACTORY RECEPTOR AND ADENOSINE RECEPTOR"/>
    <property type="match status" value="1"/>
</dbReference>
<evidence type="ECO:0000313" key="13">
    <source>
        <dbReference type="EMBL" id="CAH3168559.1"/>
    </source>
</evidence>
<comment type="caution">
    <text evidence="13">The sequence shown here is derived from an EMBL/GenBank/DDBJ whole genome shotgun (WGS) entry which is preliminary data.</text>
</comment>
<feature type="transmembrane region" description="Helical" evidence="11">
    <location>
        <begin position="58"/>
        <end position="78"/>
    </location>
</feature>
<dbReference type="PRINTS" id="PR00237">
    <property type="entry name" value="GPCRRHODOPSN"/>
</dbReference>
<dbReference type="Pfam" id="PF00001">
    <property type="entry name" value="7tm_1"/>
    <property type="match status" value="4"/>
</dbReference>
<feature type="transmembrane region" description="Helical" evidence="11">
    <location>
        <begin position="432"/>
        <end position="452"/>
    </location>
</feature>
<dbReference type="InterPro" id="IPR000276">
    <property type="entry name" value="GPCR_Rhodpsn"/>
</dbReference>
<comment type="subcellular location">
    <subcellularLocation>
        <location evidence="1">Cell membrane</location>
        <topology evidence="1">Multi-pass membrane protein</topology>
    </subcellularLocation>
</comment>
<dbReference type="EMBL" id="CALNXI010001423">
    <property type="protein sequence ID" value="CAH3168559.1"/>
    <property type="molecule type" value="Genomic_DNA"/>
</dbReference>
<keyword evidence="8" id="KW-0325">Glycoprotein</keyword>
<feature type="transmembrane region" description="Helical" evidence="11">
    <location>
        <begin position="20"/>
        <end position="46"/>
    </location>
</feature>
<dbReference type="CDD" id="cd00637">
    <property type="entry name" value="7tm_classA_rhodopsin-like"/>
    <property type="match status" value="3"/>
</dbReference>
<evidence type="ECO:0000313" key="14">
    <source>
        <dbReference type="Proteomes" id="UP001159427"/>
    </source>
</evidence>
<accession>A0ABN8QR50</accession>
<reference evidence="13 14" key="1">
    <citation type="submission" date="2022-05" db="EMBL/GenBank/DDBJ databases">
        <authorList>
            <consortium name="Genoscope - CEA"/>
            <person name="William W."/>
        </authorList>
    </citation>
    <scope>NUCLEOTIDE SEQUENCE [LARGE SCALE GENOMIC DNA]</scope>
</reference>
<feature type="domain" description="G-protein coupled receptors family 1 profile" evidence="12">
    <location>
        <begin position="370"/>
        <end position="614"/>
    </location>
</feature>
<evidence type="ECO:0000256" key="6">
    <source>
        <dbReference type="ARBA" id="ARBA00023136"/>
    </source>
</evidence>
<dbReference type="PROSITE" id="PS50262">
    <property type="entry name" value="G_PROTEIN_RECEP_F1_2"/>
    <property type="match status" value="3"/>
</dbReference>
<evidence type="ECO:0000256" key="9">
    <source>
        <dbReference type="ARBA" id="ARBA00023224"/>
    </source>
</evidence>
<feature type="transmembrane region" description="Helical" evidence="11">
    <location>
        <begin position="98"/>
        <end position="118"/>
    </location>
</feature>
<feature type="transmembrane region" description="Helical" evidence="11">
    <location>
        <begin position="560"/>
        <end position="581"/>
    </location>
</feature>
<keyword evidence="6 11" id="KW-0472">Membrane</keyword>
<keyword evidence="7 10" id="KW-0675">Receptor</keyword>
<evidence type="ECO:0000259" key="12">
    <source>
        <dbReference type="PROSITE" id="PS50262"/>
    </source>
</evidence>